<evidence type="ECO:0000256" key="3">
    <source>
        <dbReference type="ARBA" id="ARBA00022618"/>
    </source>
</evidence>
<gene>
    <name evidence="10" type="ORF">EJ05DRAFT_531965</name>
</gene>
<dbReference type="GO" id="GO:0005680">
    <property type="term" value="C:anaphase-promoting complex"/>
    <property type="evidence" value="ECO:0007669"/>
    <property type="project" value="InterPro"/>
</dbReference>
<dbReference type="PANTHER" id="PTHR12830">
    <property type="entry name" value="ANAPHASE-PROMOTING COMPLEX SUBUNIT 5"/>
    <property type="match status" value="1"/>
</dbReference>
<evidence type="ECO:0000256" key="5">
    <source>
        <dbReference type="ARBA" id="ARBA00022786"/>
    </source>
</evidence>
<proteinExistence type="inferred from homology"/>
<reference evidence="10" key="1">
    <citation type="journal article" date="2020" name="Stud. Mycol.">
        <title>101 Dothideomycetes genomes: a test case for predicting lifestyles and emergence of pathogens.</title>
        <authorList>
            <person name="Haridas S."/>
            <person name="Albert R."/>
            <person name="Binder M."/>
            <person name="Bloem J."/>
            <person name="Labutti K."/>
            <person name="Salamov A."/>
            <person name="Andreopoulos B."/>
            <person name="Baker S."/>
            <person name="Barry K."/>
            <person name="Bills G."/>
            <person name="Bluhm B."/>
            <person name="Cannon C."/>
            <person name="Castanera R."/>
            <person name="Culley D."/>
            <person name="Daum C."/>
            <person name="Ezra D."/>
            <person name="Gonzalez J."/>
            <person name="Henrissat B."/>
            <person name="Kuo A."/>
            <person name="Liang C."/>
            <person name="Lipzen A."/>
            <person name="Lutzoni F."/>
            <person name="Magnuson J."/>
            <person name="Mondo S."/>
            <person name="Nolan M."/>
            <person name="Ohm R."/>
            <person name="Pangilinan J."/>
            <person name="Park H.-J."/>
            <person name="Ramirez L."/>
            <person name="Alfaro M."/>
            <person name="Sun H."/>
            <person name="Tritt A."/>
            <person name="Yoshinaga Y."/>
            <person name="Zwiers L.-H."/>
            <person name="Turgeon B."/>
            <person name="Goodwin S."/>
            <person name="Spatafora J."/>
            <person name="Crous P."/>
            <person name="Grigoriev I."/>
        </authorList>
    </citation>
    <scope>NUCLEOTIDE SEQUENCE</scope>
    <source>
        <strain evidence="10">CBS 121739</strain>
    </source>
</reference>
<sequence>MSRYLTPPKIGLLALVRLYCEGAISSSGAISILSFIVSHLLPPLAEGSDDEHSTRSFTLPVSEFDKATSTLSSIHPGQSVFDLLIHRLWSIDSFHALHEFFSGLTDLLNHSKERDNESSFSSPPSATVLSRTSPLGAFVRRAQLEFTRLQFNDAQKLWIAFLKYKSPTAAAWKRRSSAASRITFDVNIDELGIGSDSDLFQVAYGTLHQPIHSEELSSTDDIERLLAFQADKLQRLGIRMPHDMKENLRGMVGPASTVPSLSHFVSFFDAWRAGNYTSAFDNLHRYFDYTMQAREKTFYQYALLHMAILQTDFGCLSEAISAINETIATARENQDMSCLNFSLGWLNHLNQAFPHQMRGIRDQGLNGSERDALNFLKLKAKESKMFSLLSSALLSEARLDLSYGERSITKAFQHIYQASHINIRENLSGGFGSQLLMHSAVFGRLGVEHLASAYCDIILKCYRPNVPTEEMLRAICRMSFTAARSGRYEHAIQMLESVRPGVHRTLKFSQTITGYLGLVKLLQAMRRSNRTAAEHILQQLATGFSFNPDLRTLILQLSIMFHIRLGSLSKAFDLIEELANELKEETADISQRLYLLVMKARLYAKAGEPQKGFSVALRAASTAHRFQAFPIFWEAIGFIANILSHLNEFDAARRMLDAVIPQCLENGDTELCALLYSFQADAYMGLAGRAEEAGRRRTACVSKAEVYIDRARQHYKRIEDWRGECEMLKKRAIIARVRGDDNLANDWAAQCLSVHNAAQEKMENIVD</sequence>
<keyword evidence="6" id="KW-0131">Cell cycle</keyword>
<dbReference type="Proteomes" id="UP000799437">
    <property type="component" value="Unassembled WGS sequence"/>
</dbReference>
<dbReference type="EMBL" id="ML996573">
    <property type="protein sequence ID" value="KAF2757294.1"/>
    <property type="molecule type" value="Genomic_DNA"/>
</dbReference>
<evidence type="ECO:0000313" key="11">
    <source>
        <dbReference type="Proteomes" id="UP000799437"/>
    </source>
</evidence>
<dbReference type="InterPro" id="IPR037679">
    <property type="entry name" value="Apc5"/>
</dbReference>
<evidence type="ECO:0000256" key="1">
    <source>
        <dbReference type="ARBA" id="ARBA00007450"/>
    </source>
</evidence>
<keyword evidence="4" id="KW-0498">Mitosis</keyword>
<dbReference type="GO" id="GO:0051301">
    <property type="term" value="P:cell division"/>
    <property type="evidence" value="ECO:0007669"/>
    <property type="project" value="UniProtKB-KW"/>
</dbReference>
<name>A0A6A6W5I6_9PEZI</name>
<evidence type="ECO:0000256" key="7">
    <source>
        <dbReference type="ARBA" id="ARBA00031069"/>
    </source>
</evidence>
<evidence type="ECO:0000259" key="9">
    <source>
        <dbReference type="Pfam" id="PF12862"/>
    </source>
</evidence>
<evidence type="ECO:0000256" key="2">
    <source>
        <dbReference type="ARBA" id="ARBA00016066"/>
    </source>
</evidence>
<evidence type="ECO:0000256" key="4">
    <source>
        <dbReference type="ARBA" id="ARBA00022776"/>
    </source>
</evidence>
<dbReference type="PANTHER" id="PTHR12830:SF9">
    <property type="entry name" value="ANAPHASE-PROMOTING COMPLEX SUBUNIT 5"/>
    <property type="match status" value="1"/>
</dbReference>
<dbReference type="InterPro" id="IPR011990">
    <property type="entry name" value="TPR-like_helical_dom_sf"/>
</dbReference>
<feature type="domain" description="Anaphase-promoting complex subunit 5" evidence="9">
    <location>
        <begin position="263"/>
        <end position="352"/>
    </location>
</feature>
<evidence type="ECO:0000313" key="10">
    <source>
        <dbReference type="EMBL" id="KAF2757294.1"/>
    </source>
</evidence>
<dbReference type="SUPFAM" id="SSF48452">
    <property type="entry name" value="TPR-like"/>
    <property type="match status" value="1"/>
</dbReference>
<dbReference type="Pfam" id="PF12862">
    <property type="entry name" value="ANAPC5"/>
    <property type="match status" value="1"/>
</dbReference>
<keyword evidence="3" id="KW-0132">Cell division</keyword>
<dbReference type="UniPathway" id="UPA00143"/>
<keyword evidence="5" id="KW-0833">Ubl conjugation pathway</keyword>
<comment type="similarity">
    <text evidence="1">Belongs to the APC5 family.</text>
</comment>
<dbReference type="GO" id="GO:0045842">
    <property type="term" value="P:positive regulation of mitotic metaphase/anaphase transition"/>
    <property type="evidence" value="ECO:0007669"/>
    <property type="project" value="TreeGrafter"/>
</dbReference>
<dbReference type="GO" id="GO:0070979">
    <property type="term" value="P:protein K11-linked ubiquitination"/>
    <property type="evidence" value="ECO:0007669"/>
    <property type="project" value="TreeGrafter"/>
</dbReference>
<dbReference type="InterPro" id="IPR026000">
    <property type="entry name" value="Apc5_dom"/>
</dbReference>
<evidence type="ECO:0000256" key="8">
    <source>
        <dbReference type="ARBA" id="ARBA00045696"/>
    </source>
</evidence>
<keyword evidence="11" id="KW-1185">Reference proteome</keyword>
<dbReference type="Gene3D" id="1.25.40.10">
    <property type="entry name" value="Tetratricopeptide repeat domain"/>
    <property type="match status" value="1"/>
</dbReference>
<dbReference type="GeneID" id="54490108"/>
<dbReference type="RefSeq" id="XP_033599745.1">
    <property type="nucleotide sequence ID" value="XM_033749054.1"/>
</dbReference>
<dbReference type="AlphaFoldDB" id="A0A6A6W5I6"/>
<accession>A0A6A6W5I6</accession>
<evidence type="ECO:0000256" key="6">
    <source>
        <dbReference type="ARBA" id="ARBA00023306"/>
    </source>
</evidence>
<dbReference type="GO" id="GO:0031145">
    <property type="term" value="P:anaphase-promoting complex-dependent catabolic process"/>
    <property type="evidence" value="ECO:0007669"/>
    <property type="project" value="TreeGrafter"/>
</dbReference>
<organism evidence="10 11">
    <name type="scientific">Pseudovirgaria hyperparasitica</name>
    <dbReference type="NCBI Taxonomy" id="470096"/>
    <lineage>
        <taxon>Eukaryota</taxon>
        <taxon>Fungi</taxon>
        <taxon>Dikarya</taxon>
        <taxon>Ascomycota</taxon>
        <taxon>Pezizomycotina</taxon>
        <taxon>Dothideomycetes</taxon>
        <taxon>Dothideomycetes incertae sedis</taxon>
        <taxon>Acrospermales</taxon>
        <taxon>Acrospermaceae</taxon>
        <taxon>Pseudovirgaria</taxon>
    </lineage>
</organism>
<dbReference type="OrthoDB" id="2504561at2759"/>
<protein>
    <recommendedName>
        <fullName evidence="2">Anaphase-promoting complex subunit 5</fullName>
    </recommendedName>
    <alternativeName>
        <fullName evidence="7">Cyclosome subunit 5</fullName>
    </alternativeName>
</protein>
<comment type="function">
    <text evidence="8">Component of the anaphase promoting complex/cyclosome (APC/C), a cell cycle-regulated E3 ubiquitin ligase that controls progression through mitosis and the G1 phase of the cell cycle. The APC/C complex acts by mediating ubiquitination and subsequent degradation of target proteins: it mainly mediates the formation of 'Lys-11'-linked polyubiquitin chains and, to a lower extent, the formation of 'Lys-48'- and 'Lys-63'-linked polyubiquitin chains. The APC/C complex catalyzes assembly of branched 'Lys-11'-/'Lys-48'-linked branched ubiquitin chains on target proteins.</text>
</comment>